<gene>
    <name evidence="1" type="ORF">NPIL_374061</name>
</gene>
<accession>A0A8X6P2D4</accession>
<reference evidence="1" key="1">
    <citation type="submission" date="2020-08" db="EMBL/GenBank/DDBJ databases">
        <title>Multicomponent nature underlies the extraordinary mechanical properties of spider dragline silk.</title>
        <authorList>
            <person name="Kono N."/>
            <person name="Nakamura H."/>
            <person name="Mori M."/>
            <person name="Yoshida Y."/>
            <person name="Ohtoshi R."/>
            <person name="Malay A.D."/>
            <person name="Moran D.A.P."/>
            <person name="Tomita M."/>
            <person name="Numata K."/>
            <person name="Arakawa K."/>
        </authorList>
    </citation>
    <scope>NUCLEOTIDE SEQUENCE</scope>
</reference>
<dbReference type="Proteomes" id="UP000887013">
    <property type="component" value="Unassembled WGS sequence"/>
</dbReference>
<evidence type="ECO:0000313" key="2">
    <source>
        <dbReference type="Proteomes" id="UP000887013"/>
    </source>
</evidence>
<comment type="caution">
    <text evidence="1">The sequence shown here is derived from an EMBL/GenBank/DDBJ whole genome shotgun (WGS) entry which is preliminary data.</text>
</comment>
<sequence>MISGREISSDETHFDPKFDNSESAKTCRIRDIGNPYAFHTSPLHSSKRYCLVCGFTFQFILRPFFFEEYDDNGPVTCSVTGS</sequence>
<proteinExistence type="predicted"/>
<name>A0A8X6P2D4_NEPPI</name>
<evidence type="ECO:0000313" key="1">
    <source>
        <dbReference type="EMBL" id="GFT44053.1"/>
    </source>
</evidence>
<organism evidence="1 2">
    <name type="scientific">Nephila pilipes</name>
    <name type="common">Giant wood spider</name>
    <name type="synonym">Nephila maculata</name>
    <dbReference type="NCBI Taxonomy" id="299642"/>
    <lineage>
        <taxon>Eukaryota</taxon>
        <taxon>Metazoa</taxon>
        <taxon>Ecdysozoa</taxon>
        <taxon>Arthropoda</taxon>
        <taxon>Chelicerata</taxon>
        <taxon>Arachnida</taxon>
        <taxon>Araneae</taxon>
        <taxon>Araneomorphae</taxon>
        <taxon>Entelegynae</taxon>
        <taxon>Araneoidea</taxon>
        <taxon>Nephilidae</taxon>
        <taxon>Nephila</taxon>
    </lineage>
</organism>
<dbReference type="AlphaFoldDB" id="A0A8X6P2D4"/>
<keyword evidence="2" id="KW-1185">Reference proteome</keyword>
<protein>
    <submittedName>
        <fullName evidence="1">Uncharacterized protein</fullName>
    </submittedName>
</protein>
<dbReference type="EMBL" id="BMAW01064220">
    <property type="protein sequence ID" value="GFT44053.1"/>
    <property type="molecule type" value="Genomic_DNA"/>
</dbReference>